<evidence type="ECO:0000256" key="3">
    <source>
        <dbReference type="ARBA" id="ARBA00023315"/>
    </source>
</evidence>
<evidence type="ECO:0000256" key="1">
    <source>
        <dbReference type="ARBA" id="ARBA00005531"/>
    </source>
</evidence>
<dbReference type="Pfam" id="PF00195">
    <property type="entry name" value="Chal_sti_synt_N"/>
    <property type="match status" value="1"/>
</dbReference>
<reference evidence="7 8" key="1">
    <citation type="submission" date="2015-09" db="EMBL/GenBank/DDBJ databases">
        <title>Sorangium comparison.</title>
        <authorList>
            <person name="Zaburannyi N."/>
            <person name="Bunk B."/>
            <person name="Overmann J."/>
            <person name="Mueller R."/>
        </authorList>
    </citation>
    <scope>NUCLEOTIDE SEQUENCE [LARGE SCALE GENOMIC DNA]</scope>
    <source>
        <strain evidence="7 8">So ce26</strain>
    </source>
</reference>
<dbReference type="Pfam" id="PF02797">
    <property type="entry name" value="Chal_sti_synt_C"/>
    <property type="match status" value="1"/>
</dbReference>
<accession>A0A2L0EPF3</accession>
<dbReference type="RefSeq" id="WP_104979055.1">
    <property type="nucleotide sequence ID" value="NZ_CP012673.1"/>
</dbReference>
<dbReference type="Proteomes" id="UP000238348">
    <property type="component" value="Chromosome"/>
</dbReference>
<comment type="similarity">
    <text evidence="1">Belongs to the thiolase-like superfamily. Chalcone/stilbene synthases family.</text>
</comment>
<dbReference type="InterPro" id="IPR001099">
    <property type="entry name" value="Chalcone/stilbene_synt_N"/>
</dbReference>
<dbReference type="OrthoDB" id="9786288at2"/>
<protein>
    <submittedName>
        <fullName evidence="7">Stilbene synthase</fullName>
    </submittedName>
</protein>
<dbReference type="AlphaFoldDB" id="A0A2L0EPF3"/>
<evidence type="ECO:0000313" key="7">
    <source>
        <dbReference type="EMBL" id="AUX41150.1"/>
    </source>
</evidence>
<dbReference type="InterPro" id="IPR011141">
    <property type="entry name" value="Polyketide_synthase_type-III"/>
</dbReference>
<dbReference type="InterPro" id="IPR012328">
    <property type="entry name" value="Chalcone/stilbene_synt_C"/>
</dbReference>
<dbReference type="PIRSF" id="PIRSF000451">
    <property type="entry name" value="PKS_III"/>
    <property type="match status" value="1"/>
</dbReference>
<evidence type="ECO:0000256" key="2">
    <source>
        <dbReference type="ARBA" id="ARBA00022679"/>
    </source>
</evidence>
<dbReference type="EMBL" id="CP012673">
    <property type="protein sequence ID" value="AUX41150.1"/>
    <property type="molecule type" value="Genomic_DNA"/>
</dbReference>
<dbReference type="GO" id="GO:0016747">
    <property type="term" value="F:acyltransferase activity, transferring groups other than amino-acyl groups"/>
    <property type="evidence" value="ECO:0007669"/>
    <property type="project" value="InterPro"/>
</dbReference>
<dbReference type="PANTHER" id="PTHR11877">
    <property type="entry name" value="HYDROXYMETHYLGLUTARYL-COA SYNTHASE"/>
    <property type="match status" value="1"/>
</dbReference>
<feature type="domain" description="Chalcone/stilbene synthase C-terminal" evidence="6">
    <location>
        <begin position="247"/>
        <end position="384"/>
    </location>
</feature>
<dbReference type="GO" id="GO:0030639">
    <property type="term" value="P:polyketide biosynthetic process"/>
    <property type="evidence" value="ECO:0007669"/>
    <property type="project" value="TreeGrafter"/>
</dbReference>
<gene>
    <name evidence="7" type="ORF">SOCE26_025570</name>
</gene>
<dbReference type="PANTHER" id="PTHR11877:SF99">
    <property type="entry name" value="1,3,6,8-TETRAHYDROXYNAPHTHALENE SYNTHASE"/>
    <property type="match status" value="1"/>
</dbReference>
<dbReference type="InterPro" id="IPR016039">
    <property type="entry name" value="Thiolase-like"/>
</dbReference>
<dbReference type="SUPFAM" id="SSF53901">
    <property type="entry name" value="Thiolase-like"/>
    <property type="match status" value="1"/>
</dbReference>
<feature type="domain" description="Chalcone/stilbene synthase N-terminal" evidence="5">
    <location>
        <begin position="18"/>
        <end position="212"/>
    </location>
</feature>
<name>A0A2L0EPF3_SORCE</name>
<dbReference type="Gene3D" id="3.40.47.10">
    <property type="match status" value="2"/>
</dbReference>
<evidence type="ECO:0000259" key="6">
    <source>
        <dbReference type="Pfam" id="PF02797"/>
    </source>
</evidence>
<keyword evidence="3" id="KW-0012">Acyltransferase</keyword>
<organism evidence="7 8">
    <name type="scientific">Sorangium cellulosum</name>
    <name type="common">Polyangium cellulosum</name>
    <dbReference type="NCBI Taxonomy" id="56"/>
    <lineage>
        <taxon>Bacteria</taxon>
        <taxon>Pseudomonadati</taxon>
        <taxon>Myxococcota</taxon>
        <taxon>Polyangia</taxon>
        <taxon>Polyangiales</taxon>
        <taxon>Polyangiaceae</taxon>
        <taxon>Sorangium</taxon>
    </lineage>
</organism>
<sequence>MSLEPSETPFELPFAPAIAAVGTAVPPHYATREETCAGLRRLWAGKGDALALVERVQRSIEVRGRHLALPIEAYYDASTFAEQNRRWNTCAIELGEAACRAALERAGIAAEDVDHIVFVSVTGISAPSLDARLVGRLGFRRDIKRTPIFGLGCVAGVAGIARVADILRAYPAHTALLLSVELCSLTLQRDDTSAANVIAAQLFADGAAAVVVRGAQAAWNDARSGAGGGRAGAGGGRAGAGAAAVLATQAVFYPDTERMMGWDVVDSGFRVVLSAGVPALVREHVRRDVDGFLARHGLSRGDVRHWIVHTGGPKVLEAVAETLELPEGALDRSWSSLREIGNVSSASVLFVLRDFLDEPRARPGDYGVMMAFGPGFCSEIALLRW</sequence>
<dbReference type="CDD" id="cd00831">
    <property type="entry name" value="CHS_like"/>
    <property type="match status" value="1"/>
</dbReference>
<proteinExistence type="inferred from homology"/>
<evidence type="ECO:0000259" key="5">
    <source>
        <dbReference type="Pfam" id="PF00195"/>
    </source>
</evidence>
<feature type="active site" description="Acyl-thioester intermediate" evidence="4">
    <location>
        <position position="153"/>
    </location>
</feature>
<dbReference type="FunFam" id="3.40.47.10:FF:000014">
    <property type="entry name" value="Chalcone synthase 1"/>
    <property type="match status" value="1"/>
</dbReference>
<evidence type="ECO:0000256" key="4">
    <source>
        <dbReference type="PIRSR" id="PIRSR000451-1"/>
    </source>
</evidence>
<keyword evidence="2" id="KW-0808">Transferase</keyword>
<evidence type="ECO:0000313" key="8">
    <source>
        <dbReference type="Proteomes" id="UP000238348"/>
    </source>
</evidence>